<reference evidence="9" key="2">
    <citation type="journal article" date="2021" name="PeerJ">
        <title>Extensive microbial diversity within the chicken gut microbiome revealed by metagenomics and culture.</title>
        <authorList>
            <person name="Gilroy R."/>
            <person name="Ravi A."/>
            <person name="Getino M."/>
            <person name="Pursley I."/>
            <person name="Horton D.L."/>
            <person name="Alikhan N.F."/>
            <person name="Baker D."/>
            <person name="Gharbi K."/>
            <person name="Hall N."/>
            <person name="Watson M."/>
            <person name="Adriaenssens E.M."/>
            <person name="Foster-Nyarko E."/>
            <person name="Jarju S."/>
            <person name="Secka A."/>
            <person name="Antonio M."/>
            <person name="Oren A."/>
            <person name="Chaudhuri R.R."/>
            <person name="La Ragione R."/>
            <person name="Hildebrand F."/>
            <person name="Pallen M.J."/>
        </authorList>
    </citation>
    <scope>NUCLEOTIDE SEQUENCE</scope>
    <source>
        <strain evidence="9">11159</strain>
    </source>
</reference>
<dbReference type="PANTHER" id="PTHR11904">
    <property type="entry name" value="METHYLTHIOADENOSINE/PURINE NUCLEOSIDE PHOSPHORYLASE"/>
    <property type="match status" value="1"/>
</dbReference>
<comment type="catalytic activity">
    <reaction evidence="6">
        <text>a purine 2'-deoxy-D-ribonucleoside + phosphate = a purine nucleobase + 2-deoxy-alpha-D-ribose 1-phosphate</text>
        <dbReference type="Rhea" id="RHEA:36431"/>
        <dbReference type="ChEBI" id="CHEBI:26386"/>
        <dbReference type="ChEBI" id="CHEBI:43474"/>
        <dbReference type="ChEBI" id="CHEBI:57259"/>
        <dbReference type="ChEBI" id="CHEBI:142361"/>
        <dbReference type="EC" id="2.4.2.1"/>
    </reaction>
</comment>
<comment type="similarity">
    <text evidence="3 7">Belongs to the PNP/MTAP phosphorylase family.</text>
</comment>
<dbReference type="NCBIfam" id="TIGR01697">
    <property type="entry name" value="PNPH-PUNA-XAPA"/>
    <property type="match status" value="1"/>
</dbReference>
<comment type="pathway">
    <text evidence="2 7">Purine metabolism; purine nucleoside salvage.</text>
</comment>
<dbReference type="GO" id="GO:0004731">
    <property type="term" value="F:purine-nucleoside phosphorylase activity"/>
    <property type="evidence" value="ECO:0007669"/>
    <property type="project" value="UniProtKB-EC"/>
</dbReference>
<dbReference type="AlphaFoldDB" id="A0A9D9GTW7"/>
<dbReference type="EMBL" id="JADIMY010000015">
    <property type="protein sequence ID" value="MBO8427100.1"/>
    <property type="molecule type" value="Genomic_DNA"/>
</dbReference>
<evidence type="ECO:0000256" key="4">
    <source>
        <dbReference type="ARBA" id="ARBA00022676"/>
    </source>
</evidence>
<reference evidence="9" key="1">
    <citation type="submission" date="2020-10" db="EMBL/GenBank/DDBJ databases">
        <authorList>
            <person name="Gilroy R."/>
        </authorList>
    </citation>
    <scope>NUCLEOTIDE SEQUENCE</scope>
    <source>
        <strain evidence="9">11159</strain>
    </source>
</reference>
<dbReference type="CDD" id="cd09009">
    <property type="entry name" value="PNP-EcPNPII_like"/>
    <property type="match status" value="1"/>
</dbReference>
<dbReference type="Pfam" id="PF01048">
    <property type="entry name" value="PNP_UDP_1"/>
    <property type="match status" value="1"/>
</dbReference>
<dbReference type="NCBIfam" id="NF006054">
    <property type="entry name" value="PRK08202.1"/>
    <property type="match status" value="1"/>
</dbReference>
<keyword evidence="4 7" id="KW-0328">Glycosyltransferase</keyword>
<evidence type="ECO:0000256" key="5">
    <source>
        <dbReference type="ARBA" id="ARBA00022679"/>
    </source>
</evidence>
<dbReference type="Gene3D" id="3.40.50.1580">
    <property type="entry name" value="Nucleoside phosphorylase domain"/>
    <property type="match status" value="1"/>
</dbReference>
<dbReference type="Proteomes" id="UP000823613">
    <property type="component" value="Unassembled WGS sequence"/>
</dbReference>
<evidence type="ECO:0000256" key="7">
    <source>
        <dbReference type="PIRNR" id="PIRNR000477"/>
    </source>
</evidence>
<comment type="function">
    <text evidence="1">The purine nucleoside phosphorylases catalyze the phosphorolytic breakdown of the N-glycosidic bond in the beta-(deoxy)ribonucleoside molecules, with the formation of the corresponding free purine bases and pentose-1-phosphate. Cleaves guanosine, inosine, 2'-deoxyguanosine and 2'-deoxyinosine.</text>
</comment>
<keyword evidence="5 7" id="KW-0808">Transferase</keyword>
<evidence type="ECO:0000256" key="2">
    <source>
        <dbReference type="ARBA" id="ARBA00005058"/>
    </source>
</evidence>
<proteinExistence type="inferred from homology"/>
<dbReference type="EC" id="2.4.2.1" evidence="7"/>
<organism evidence="9 10">
    <name type="scientific">Candidatus Onthovivens merdipullorum</name>
    <dbReference type="NCBI Taxonomy" id="2840889"/>
    <lineage>
        <taxon>Bacteria</taxon>
        <taxon>Bacillati</taxon>
        <taxon>Bacillota</taxon>
        <taxon>Bacilli</taxon>
        <taxon>Bacillales</taxon>
        <taxon>Candidatus Onthovivens</taxon>
    </lineage>
</organism>
<dbReference type="SUPFAM" id="SSF53167">
    <property type="entry name" value="Purine and uridine phosphorylases"/>
    <property type="match status" value="1"/>
</dbReference>
<feature type="domain" description="Nucleoside phosphorylase" evidence="8">
    <location>
        <begin position="22"/>
        <end position="268"/>
    </location>
</feature>
<accession>A0A9D9GTW7</accession>
<dbReference type="InterPro" id="IPR011268">
    <property type="entry name" value="Purine_phosphorylase"/>
</dbReference>
<dbReference type="InterPro" id="IPR000845">
    <property type="entry name" value="Nucleoside_phosphorylase_d"/>
</dbReference>
<dbReference type="GO" id="GO:0005737">
    <property type="term" value="C:cytoplasm"/>
    <property type="evidence" value="ECO:0007669"/>
    <property type="project" value="TreeGrafter"/>
</dbReference>
<dbReference type="InterPro" id="IPR035994">
    <property type="entry name" value="Nucleoside_phosphorylase_sf"/>
</dbReference>
<dbReference type="GO" id="GO:0009116">
    <property type="term" value="P:nucleoside metabolic process"/>
    <property type="evidence" value="ECO:0007669"/>
    <property type="project" value="InterPro"/>
</dbReference>
<evidence type="ECO:0000259" key="8">
    <source>
        <dbReference type="Pfam" id="PF01048"/>
    </source>
</evidence>
<protein>
    <recommendedName>
        <fullName evidence="7">Purine nucleoside phosphorylase</fullName>
        <ecNumber evidence="7">2.4.2.1</ecNumber>
    </recommendedName>
    <alternativeName>
        <fullName evidence="7">Inosine-guanosine phosphorylase</fullName>
    </alternativeName>
</protein>
<dbReference type="PIRSF" id="PIRSF000477">
    <property type="entry name" value="PurNPase"/>
    <property type="match status" value="1"/>
</dbReference>
<evidence type="ECO:0000256" key="3">
    <source>
        <dbReference type="ARBA" id="ARBA00006751"/>
    </source>
</evidence>
<gene>
    <name evidence="9" type="ORF">IAC58_00870</name>
</gene>
<evidence type="ECO:0000313" key="10">
    <source>
        <dbReference type="Proteomes" id="UP000823613"/>
    </source>
</evidence>
<evidence type="ECO:0000313" key="9">
    <source>
        <dbReference type="EMBL" id="MBO8427100.1"/>
    </source>
</evidence>
<evidence type="ECO:0000256" key="6">
    <source>
        <dbReference type="ARBA" id="ARBA00048556"/>
    </source>
</evidence>
<dbReference type="PANTHER" id="PTHR11904:SF9">
    <property type="entry name" value="PURINE NUCLEOSIDE PHOSPHORYLASE-RELATED"/>
    <property type="match status" value="1"/>
</dbReference>
<comment type="caution">
    <text evidence="9">The sequence shown here is derived from an EMBL/GenBank/DDBJ whole genome shotgun (WGS) entry which is preliminary data.</text>
</comment>
<name>A0A9D9GTW7_9BACL</name>
<sequence>MEYNDYLKMVNKVREITDFKPEIAIVLGTGLGEFADNIKVVSVINYKEIPNLPISTNSDHKGRFVFGYFKDIPVVLMQGRLHCYEGFSSEEATRPIRLTHLLGANKIILTNAVGGINTKYHPGDFMIIDDHIDCFMPSPLIGKNIVEFGPRFLDMSNPYSNEINEILYKKAKEENLPVHKGVFIQYSGPQFETKALIRAMRTLGADACGMSTAIEAVVSNHMGMKTVAISFISNMACGILDKKITNEEVIEEANKSKERFTKLLSLAIEIFHNN</sequence>
<evidence type="ECO:0000256" key="1">
    <source>
        <dbReference type="ARBA" id="ARBA00002678"/>
    </source>
</evidence>